<proteinExistence type="predicted"/>
<organism evidence="1 2">
    <name type="scientific">Saprolegnia diclina (strain VS20)</name>
    <dbReference type="NCBI Taxonomy" id="1156394"/>
    <lineage>
        <taxon>Eukaryota</taxon>
        <taxon>Sar</taxon>
        <taxon>Stramenopiles</taxon>
        <taxon>Oomycota</taxon>
        <taxon>Saprolegniomycetes</taxon>
        <taxon>Saprolegniales</taxon>
        <taxon>Saprolegniaceae</taxon>
        <taxon>Saprolegnia</taxon>
    </lineage>
</organism>
<accession>T0R6Q8</accession>
<keyword evidence="2" id="KW-1185">Reference proteome</keyword>
<name>T0R6Q8_SAPDV</name>
<dbReference type="VEuPathDB" id="FungiDB:SDRG_16938"/>
<reference evidence="1 2" key="1">
    <citation type="submission" date="2012-04" db="EMBL/GenBank/DDBJ databases">
        <title>The Genome Sequence of Saprolegnia declina VS20.</title>
        <authorList>
            <consortium name="The Broad Institute Genome Sequencing Platform"/>
            <person name="Russ C."/>
            <person name="Nusbaum C."/>
            <person name="Tyler B."/>
            <person name="van West P."/>
            <person name="Dieguez-Uribeondo J."/>
            <person name="de Bruijn I."/>
            <person name="Tripathy S."/>
            <person name="Jiang R."/>
            <person name="Young S.K."/>
            <person name="Zeng Q."/>
            <person name="Gargeya S."/>
            <person name="Fitzgerald M."/>
            <person name="Haas B."/>
            <person name="Abouelleil A."/>
            <person name="Alvarado L."/>
            <person name="Arachchi H.M."/>
            <person name="Berlin A."/>
            <person name="Chapman S.B."/>
            <person name="Goldberg J."/>
            <person name="Griggs A."/>
            <person name="Gujja S."/>
            <person name="Hansen M."/>
            <person name="Howarth C."/>
            <person name="Imamovic A."/>
            <person name="Larimer J."/>
            <person name="McCowen C."/>
            <person name="Montmayeur A."/>
            <person name="Murphy C."/>
            <person name="Neiman D."/>
            <person name="Pearson M."/>
            <person name="Priest M."/>
            <person name="Roberts A."/>
            <person name="Saif S."/>
            <person name="Shea T."/>
            <person name="Sisk P."/>
            <person name="Sykes S."/>
            <person name="Wortman J."/>
            <person name="Nusbaum C."/>
            <person name="Birren B."/>
        </authorList>
    </citation>
    <scope>NUCLEOTIDE SEQUENCE [LARGE SCALE GENOMIC DNA]</scope>
    <source>
        <strain evidence="1 2">VS20</strain>
    </source>
</reference>
<dbReference type="OrthoDB" id="10398287at2759"/>
<sequence>MSFANDDLGTTLDLAPICLSDVEFSATLGYEMDEIKFIFEATQTPSPRFELHDHAMSIETDLTPMTSYHDFLISTINMRTAGGYSHNHQPTAQLYAQLQSTSAADKWAQPRLVGIEYLVRCLGGRATWHAGVFSAKHALKHNCLHRSLLRATQALDLLCAAFSVKNHVIALTETVLAEHKIVLAYRATIRVDDLPAAKTVLSINFFKRLKELKVARGTSFALTATITCWYLNGCEIHAVDLDADVAAL</sequence>
<protein>
    <submittedName>
        <fullName evidence="1">Uncharacterized protein</fullName>
    </submittedName>
</protein>
<gene>
    <name evidence="1" type="ORF">SDRG_16938</name>
</gene>
<dbReference type="OMA" id="HAMSIET"/>
<evidence type="ECO:0000313" key="2">
    <source>
        <dbReference type="Proteomes" id="UP000030762"/>
    </source>
</evidence>
<dbReference type="EMBL" id="JH767295">
    <property type="protein sequence ID" value="EQC25187.1"/>
    <property type="molecule type" value="Genomic_DNA"/>
</dbReference>
<dbReference type="AlphaFoldDB" id="T0R6Q8"/>
<dbReference type="RefSeq" id="XP_008621386.1">
    <property type="nucleotide sequence ID" value="XM_008623164.1"/>
</dbReference>
<dbReference type="GeneID" id="19957665"/>
<evidence type="ECO:0000313" key="1">
    <source>
        <dbReference type="EMBL" id="EQC25187.1"/>
    </source>
</evidence>
<dbReference type="InParanoid" id="T0R6Q8"/>
<dbReference type="Proteomes" id="UP000030762">
    <property type="component" value="Unassembled WGS sequence"/>
</dbReference>